<proteinExistence type="predicted"/>
<sequence>MKNYLYILVFIFFCNSIAFAQDPFFTHFGSNEGLVALANFNVVQDDQNLIWIGSEKGLFYYDGKQFTLVKNEKTTTKGIFNLQKDENGNLWCSTISGHIYKVKNKKLVLFKDLSSELKGAFAHLCILKKNIFFLSQTESFQLDKQTAEIKKKLNTKVSKVIKINNGFYYYNINSVNTLTLVEEINNEIQTTILKENKQFDFGKFQTLKLFNNAAFVRDSDKKVFLIKAKTKELESITLPKTVQQLQIYTSKLIGNTTWLLTSKGIVQLVKNKTGFIVKNHFLKQYQITDLQVDNEGNYWCTTLYNGVLVMPNLAVTKHYVLPKDDDIIFVEKASENILLLGTQKGYFVVYNIKEKSFKKIEIPNSRPVNRIYYNSASKKAFISTNGTNSYTYSLHDEKLVTLKTEFTTAKGFAEINKDSLLYLSYRGVLLYNNIQKSTMHQEIATKRPISVHYDTNSKKSYISYIDGTVSYNHQFKTTPVYYNKKPIIFSNYTSTTHNVWALSNNKLYHLNNAQIKDSITAKEGLLNSQIQGILGVDNQIWIVTEKGIQKFNEATREITTIKLKDENSIKFKQPIYANKSLWIPGNNYLCVINNDGEDLFKQNKIPNAYISEVTVGGEPSPYKTSYLLPYNTNDITFLLRANGFLANKQLVFQYKLKGYDANWQTAELNEDIVRYIGIPSGKYQFLIRSKALNGDVGTISEPVIINVEKPFWDTWWFYALAIIVAVIGTVLYFKIKMRIKEEEGQRTLEKVILDSRISKLKLENLRSQMNPHFIFNSLGAIQDYVMKNEKYLASDYLVKFSRLIRLYLDHSRLNSISLKEEINSLEIYIALEQLRFEKKFEVHLNIDSKLQQDQIQVPPLFIQPFVENAIKHGLIHKKNPGNLWIHLNHLASDIIQIIVEDNGIGRKKSAEINKKRRGHQSFAVSATEERIALYKKEKLFVIKVDFKDKKDVNKQPAGTKVTITIKKF</sequence>
<dbReference type="PANTHER" id="PTHR34220:SF7">
    <property type="entry name" value="SENSOR HISTIDINE KINASE YPDA"/>
    <property type="match status" value="1"/>
</dbReference>
<dbReference type="InterPro" id="IPR015943">
    <property type="entry name" value="WD40/YVTN_repeat-like_dom_sf"/>
</dbReference>
<keyword evidence="1" id="KW-0812">Transmembrane</keyword>
<protein>
    <submittedName>
        <fullName evidence="5">Signal transduction histidine kinase LytS</fullName>
    </submittedName>
</protein>
<dbReference type="Proteomes" id="UP000019275">
    <property type="component" value="Unassembled WGS sequence"/>
</dbReference>
<evidence type="ECO:0000259" key="3">
    <source>
        <dbReference type="Pfam" id="PF06580"/>
    </source>
</evidence>
<dbReference type="Pfam" id="PF07495">
    <property type="entry name" value="Y_Y_Y"/>
    <property type="match status" value="1"/>
</dbReference>
<feature type="domain" description="Signal transduction histidine kinase internal region" evidence="3">
    <location>
        <begin position="761"/>
        <end position="840"/>
    </location>
</feature>
<keyword evidence="6" id="KW-1185">Reference proteome</keyword>
<keyword evidence="1" id="KW-1133">Transmembrane helix</keyword>
<name>A0ABN0RJK3_9FLAO</name>
<dbReference type="SUPFAM" id="SSF55874">
    <property type="entry name" value="ATPase domain of HSP90 chaperone/DNA topoisomerase II/histidine kinase"/>
    <property type="match status" value="1"/>
</dbReference>
<feature type="domain" description="Two component regulator three Y" evidence="4">
    <location>
        <begin position="647"/>
        <end position="695"/>
    </location>
</feature>
<dbReference type="SUPFAM" id="SSF69322">
    <property type="entry name" value="Tricorn protease domain 2"/>
    <property type="match status" value="1"/>
</dbReference>
<keyword evidence="1" id="KW-0472">Membrane</keyword>
<dbReference type="Gene3D" id="3.30.565.10">
    <property type="entry name" value="Histidine kinase-like ATPase, C-terminal domain"/>
    <property type="match status" value="1"/>
</dbReference>
<dbReference type="Pfam" id="PF06580">
    <property type="entry name" value="His_kinase"/>
    <property type="match status" value="1"/>
</dbReference>
<evidence type="ECO:0000313" key="6">
    <source>
        <dbReference type="Proteomes" id="UP000019275"/>
    </source>
</evidence>
<organism evidence="5 6">
    <name type="scientific">Cellulophaga geojensis KL-A</name>
    <dbReference type="NCBI Taxonomy" id="1328323"/>
    <lineage>
        <taxon>Bacteria</taxon>
        <taxon>Pseudomonadati</taxon>
        <taxon>Bacteroidota</taxon>
        <taxon>Flavobacteriia</taxon>
        <taxon>Flavobacteriales</taxon>
        <taxon>Flavobacteriaceae</taxon>
        <taxon>Cellulophaga</taxon>
    </lineage>
</organism>
<dbReference type="PANTHER" id="PTHR34220">
    <property type="entry name" value="SENSOR HISTIDINE KINASE YPDA"/>
    <property type="match status" value="1"/>
</dbReference>
<accession>A0ABN0RJK3</accession>
<dbReference type="InterPro" id="IPR050640">
    <property type="entry name" value="Bact_2-comp_sensor_kinase"/>
</dbReference>
<dbReference type="RefSeq" id="WP_034647217.1">
    <property type="nucleotide sequence ID" value="NZ_ARZX01000040.1"/>
</dbReference>
<keyword evidence="5" id="KW-0418">Kinase</keyword>
<gene>
    <name evidence="5" type="ORF">KLA_16877</name>
</gene>
<dbReference type="EMBL" id="ARZX01000040">
    <property type="protein sequence ID" value="EWH10181.1"/>
    <property type="molecule type" value="Genomic_DNA"/>
</dbReference>
<keyword evidence="5" id="KW-0808">Transferase</keyword>
<evidence type="ECO:0000256" key="2">
    <source>
        <dbReference type="SAM" id="SignalP"/>
    </source>
</evidence>
<comment type="caution">
    <text evidence="5">The sequence shown here is derived from an EMBL/GenBank/DDBJ whole genome shotgun (WGS) entry which is preliminary data.</text>
</comment>
<dbReference type="InterPro" id="IPR013783">
    <property type="entry name" value="Ig-like_fold"/>
</dbReference>
<dbReference type="InterPro" id="IPR011123">
    <property type="entry name" value="Y_Y_Y"/>
</dbReference>
<keyword evidence="2" id="KW-0732">Signal</keyword>
<dbReference type="InterPro" id="IPR036890">
    <property type="entry name" value="HATPase_C_sf"/>
</dbReference>
<dbReference type="GO" id="GO:0016301">
    <property type="term" value="F:kinase activity"/>
    <property type="evidence" value="ECO:0007669"/>
    <property type="project" value="UniProtKB-KW"/>
</dbReference>
<evidence type="ECO:0000259" key="4">
    <source>
        <dbReference type="Pfam" id="PF07495"/>
    </source>
</evidence>
<feature type="signal peptide" evidence="2">
    <location>
        <begin position="1"/>
        <end position="20"/>
    </location>
</feature>
<dbReference type="InterPro" id="IPR010559">
    <property type="entry name" value="Sig_transdc_His_kin_internal"/>
</dbReference>
<dbReference type="Gene3D" id="2.60.40.10">
    <property type="entry name" value="Immunoglobulins"/>
    <property type="match status" value="1"/>
</dbReference>
<evidence type="ECO:0000313" key="5">
    <source>
        <dbReference type="EMBL" id="EWH10181.1"/>
    </source>
</evidence>
<feature type="transmembrane region" description="Helical" evidence="1">
    <location>
        <begin position="715"/>
        <end position="733"/>
    </location>
</feature>
<reference evidence="5 6" key="1">
    <citation type="journal article" date="2014" name="Genome Announc.">
        <title>Draft Genome Sequence of the Carrageenan-Degrading Bacterium Cellulophaga sp. Strain KL-A, Isolated from Decaying Marine Algae.</title>
        <authorList>
            <person name="Shan D."/>
            <person name="Ying J."/>
            <person name="Li X."/>
            <person name="Gao Z."/>
            <person name="Wei G."/>
            <person name="Shao Z."/>
        </authorList>
    </citation>
    <scope>NUCLEOTIDE SEQUENCE [LARGE SCALE GENOMIC DNA]</scope>
    <source>
        <strain evidence="5 6">KL-A</strain>
    </source>
</reference>
<dbReference type="Gene3D" id="2.130.10.10">
    <property type="entry name" value="YVTN repeat-like/Quinoprotein amine dehydrogenase"/>
    <property type="match status" value="2"/>
</dbReference>
<evidence type="ECO:0000256" key="1">
    <source>
        <dbReference type="SAM" id="Phobius"/>
    </source>
</evidence>
<feature type="chain" id="PRO_5046376407" evidence="2">
    <location>
        <begin position="21"/>
        <end position="968"/>
    </location>
</feature>